<organism evidence="1 2">
    <name type="scientific">Luteolibacter pohnpeiensis</name>
    <dbReference type="NCBI Taxonomy" id="454153"/>
    <lineage>
        <taxon>Bacteria</taxon>
        <taxon>Pseudomonadati</taxon>
        <taxon>Verrucomicrobiota</taxon>
        <taxon>Verrucomicrobiia</taxon>
        <taxon>Verrucomicrobiales</taxon>
        <taxon>Verrucomicrobiaceae</taxon>
        <taxon>Luteolibacter</taxon>
    </lineage>
</organism>
<protein>
    <submittedName>
        <fullName evidence="1">Uncharacterized protein</fullName>
    </submittedName>
</protein>
<evidence type="ECO:0000313" key="1">
    <source>
        <dbReference type="EMBL" id="MBK1881648.1"/>
    </source>
</evidence>
<dbReference type="RefSeq" id="WP_200268036.1">
    <property type="nucleotide sequence ID" value="NZ_JAENIJ010000005.1"/>
</dbReference>
<dbReference type="InterPro" id="IPR011990">
    <property type="entry name" value="TPR-like_helical_dom_sf"/>
</dbReference>
<dbReference type="Gene3D" id="1.25.40.10">
    <property type="entry name" value="Tetratricopeptide repeat domain"/>
    <property type="match status" value="2"/>
</dbReference>
<accession>A0A934VVC4</accession>
<dbReference type="Proteomes" id="UP000603141">
    <property type="component" value="Unassembled WGS sequence"/>
</dbReference>
<gene>
    <name evidence="1" type="ORF">JIN85_04440</name>
</gene>
<proteinExistence type="predicted"/>
<evidence type="ECO:0000313" key="2">
    <source>
        <dbReference type="Proteomes" id="UP000603141"/>
    </source>
</evidence>
<dbReference type="SUPFAM" id="SSF48452">
    <property type="entry name" value="TPR-like"/>
    <property type="match status" value="1"/>
</dbReference>
<comment type="caution">
    <text evidence="1">The sequence shown here is derived from an EMBL/GenBank/DDBJ whole genome shotgun (WGS) entry which is preliminary data.</text>
</comment>
<dbReference type="Pfam" id="PF13432">
    <property type="entry name" value="TPR_16"/>
    <property type="match status" value="2"/>
</dbReference>
<reference evidence="1" key="1">
    <citation type="submission" date="2021-01" db="EMBL/GenBank/DDBJ databases">
        <title>Modified the classification status of verrucomicrobia.</title>
        <authorList>
            <person name="Feng X."/>
        </authorList>
    </citation>
    <scope>NUCLEOTIDE SEQUENCE</scope>
    <source>
        <strain evidence="1">KCTC 22041</strain>
    </source>
</reference>
<dbReference type="AlphaFoldDB" id="A0A934VVC4"/>
<name>A0A934VVC4_9BACT</name>
<keyword evidence="2" id="KW-1185">Reference proteome</keyword>
<dbReference type="EMBL" id="JAENIJ010000005">
    <property type="protein sequence ID" value="MBK1881648.1"/>
    <property type="molecule type" value="Genomic_DNA"/>
</dbReference>
<sequence>MPRPVKRFAIFTLLAVAITAALVGYWRYTVVKKQANLSGSTIEQSLAAGDFVAARSALQGLADPGIRKQKERQIRTAELEKALSVRDTSLAAVAVGDDGASWIDPKLLERADLESARESIQKRDFDQLPKLEEKWTGKSAIPASWKLLEIDSLLAQGHPEEALKALKAASFTGRDEASRLARVALLEARDPAKAFESIDQGLAADPRNAELLSFRAQIEEAAGRVTDARLDYVAAVLADRKNPLFRDVLANFYLRTEDFPAAAETWRDAAEDTGLGVYALKSWFWSRLSGVALSKPLPECHQAGWSELIPLLSKAPADEFWSPALAAQMLKIPGGPDRPEVIWLDLLEKIRTKDFAAAKARLETGFPNNANRVRPNLALQVLVWLAAEQGQNPREAIAGRPLPQAPASNDHPFISQFSSWARNNLTLEEAKSFEQWMARPEALVGILFTTGWQGAAVIMGGAESLAPQAELPDWFDYGYAKSLQRSKGVQPAKKWLTSLSHRSIAADLYLGELQLASGEVKDGLERLEKISAGDSPQASRAAWTVALAALDQGDLKRARELTLAHSNLAESTQGKEILARVSLGEQDRPAAVKIYQELGENSVDAMIFLSKEAFAAKDWAQARKWTAALARRFPERPEFRRNLLKIEEAEKAAKP</sequence>